<feature type="chain" id="PRO_5037125905" description="Lipoprotein" evidence="7">
    <location>
        <begin position="29"/>
        <end position="266"/>
    </location>
</feature>
<dbReference type="CDD" id="cd13598">
    <property type="entry name" value="PBP2_lipoprotein_IlpA_like"/>
    <property type="match status" value="1"/>
</dbReference>
<proteinExistence type="inferred from homology"/>
<dbReference type="Gene3D" id="3.40.190.10">
    <property type="entry name" value="Periplasmic binding protein-like II"/>
    <property type="match status" value="2"/>
</dbReference>
<evidence type="ECO:0000256" key="1">
    <source>
        <dbReference type="ARBA" id="ARBA00004635"/>
    </source>
</evidence>
<dbReference type="PANTHER" id="PTHR30429">
    <property type="entry name" value="D-METHIONINE-BINDING LIPOPROTEIN METQ"/>
    <property type="match status" value="1"/>
</dbReference>
<keyword evidence="2 7" id="KW-0732">Signal</keyword>
<evidence type="ECO:0000256" key="3">
    <source>
        <dbReference type="ARBA" id="ARBA00023136"/>
    </source>
</evidence>
<evidence type="ECO:0000256" key="7">
    <source>
        <dbReference type="SAM" id="SignalP"/>
    </source>
</evidence>
<dbReference type="PANTHER" id="PTHR30429:SF1">
    <property type="entry name" value="D-METHIONINE-BINDING LIPOPROTEIN METQ-RELATED"/>
    <property type="match status" value="1"/>
</dbReference>
<evidence type="ECO:0000313" key="9">
    <source>
        <dbReference type="Proteomes" id="UP000596427"/>
    </source>
</evidence>
<evidence type="ECO:0000313" key="8">
    <source>
        <dbReference type="EMBL" id="QRG07126.1"/>
    </source>
</evidence>
<feature type="signal peptide" evidence="7">
    <location>
        <begin position="1"/>
        <end position="28"/>
    </location>
</feature>
<dbReference type="NCBIfam" id="TIGR00363">
    <property type="entry name" value="MetQ/NlpA family lipoprotein"/>
    <property type="match status" value="1"/>
</dbReference>
<dbReference type="Pfam" id="PF03180">
    <property type="entry name" value="Lipoprotein_9"/>
    <property type="match status" value="1"/>
</dbReference>
<reference evidence="8 9" key="1">
    <citation type="submission" date="2020-10" db="EMBL/GenBank/DDBJ databases">
        <title>Degradation of 1,4-Dioxane by Xanthobacter sp. YN2, via a Novel Group-2 Soluble Di-Iron Monooxygenase.</title>
        <authorList>
            <person name="Ma F."/>
            <person name="Wang Y."/>
            <person name="Yang J."/>
            <person name="Guo H."/>
            <person name="Su D."/>
            <person name="Yu L."/>
        </authorList>
    </citation>
    <scope>NUCLEOTIDE SEQUENCE [LARGE SCALE GENOMIC DNA]</scope>
    <source>
        <strain evidence="8 9">YN2</strain>
    </source>
</reference>
<dbReference type="AlphaFoldDB" id="A0A974PPL9"/>
<name>A0A974PPL9_9HYPH</name>
<dbReference type="PIRSF" id="PIRSF002854">
    <property type="entry name" value="MetQ"/>
    <property type="match status" value="1"/>
</dbReference>
<dbReference type="SUPFAM" id="SSF53850">
    <property type="entry name" value="Periplasmic binding protein-like II"/>
    <property type="match status" value="1"/>
</dbReference>
<keyword evidence="9" id="KW-1185">Reference proteome</keyword>
<organism evidence="8 9">
    <name type="scientific">Xanthobacter dioxanivorans</name>
    <dbReference type="NCBI Taxonomy" id="2528964"/>
    <lineage>
        <taxon>Bacteria</taxon>
        <taxon>Pseudomonadati</taxon>
        <taxon>Pseudomonadota</taxon>
        <taxon>Alphaproteobacteria</taxon>
        <taxon>Hyphomicrobiales</taxon>
        <taxon>Xanthobacteraceae</taxon>
        <taxon>Xanthobacter</taxon>
    </lineage>
</organism>
<dbReference type="InterPro" id="IPR004872">
    <property type="entry name" value="Lipoprotein_NlpA"/>
</dbReference>
<dbReference type="GO" id="GO:0016020">
    <property type="term" value="C:membrane"/>
    <property type="evidence" value="ECO:0007669"/>
    <property type="project" value="UniProtKB-SubCell"/>
</dbReference>
<dbReference type="EMBL" id="CP063362">
    <property type="protein sequence ID" value="QRG07126.1"/>
    <property type="molecule type" value="Genomic_DNA"/>
</dbReference>
<sequence length="266" mass="28334">MKALAKAGIKAGILGLALAAGLIPAASAETIKVGVTPGPHAQILEKVKDEAAKKGLDIKVMEFSDYVVPNAALASGDLQANSFQHQPYLDNQIKDRGYKIVPVGLTVNFPIGIYSQKFKSFDAIPAGASIGIPNDPTNGGRVLLLLADKGIIKLKDGVGVKASVVDVVENPKKLKFVEIDAAQLPRSLPDLAAAGINTNYAKEAGLDPVKDPILREDPKGPYVNIIAVRAEDKDKPWVKTFVETYQSPETKAFILETFKGAVLPSW</sequence>
<evidence type="ECO:0000256" key="6">
    <source>
        <dbReference type="PIRNR" id="PIRNR002854"/>
    </source>
</evidence>
<gene>
    <name evidence="8" type="ORF">EZH22_01365</name>
</gene>
<keyword evidence="3" id="KW-0472">Membrane</keyword>
<evidence type="ECO:0000256" key="4">
    <source>
        <dbReference type="ARBA" id="ARBA00023139"/>
    </source>
</evidence>
<protein>
    <recommendedName>
        <fullName evidence="6">Lipoprotein</fullName>
    </recommendedName>
</protein>
<comment type="similarity">
    <text evidence="6">Belongs to the nlpA lipoprotein family.</text>
</comment>
<evidence type="ECO:0000256" key="5">
    <source>
        <dbReference type="ARBA" id="ARBA00023288"/>
    </source>
</evidence>
<dbReference type="KEGG" id="xdi:EZH22_01365"/>
<accession>A0A974PPL9</accession>
<dbReference type="Proteomes" id="UP000596427">
    <property type="component" value="Chromosome"/>
</dbReference>
<dbReference type="RefSeq" id="WP_231711253.1">
    <property type="nucleotide sequence ID" value="NZ_CP063362.1"/>
</dbReference>
<keyword evidence="5 6" id="KW-0449">Lipoprotein</keyword>
<evidence type="ECO:0000256" key="2">
    <source>
        <dbReference type="ARBA" id="ARBA00022729"/>
    </source>
</evidence>
<keyword evidence="4" id="KW-0564">Palmitate</keyword>
<comment type="subcellular location">
    <subcellularLocation>
        <location evidence="1">Membrane</location>
        <topology evidence="1">Lipid-anchor</topology>
    </subcellularLocation>
</comment>